<evidence type="ECO:0000313" key="1">
    <source>
        <dbReference type="EMBL" id="EHH68184.1"/>
    </source>
</evidence>
<name>G6XJ68_9PROT</name>
<dbReference type="PATRIC" id="fig|1088869.3.peg.1531"/>
<proteinExistence type="predicted"/>
<dbReference type="AlphaFoldDB" id="G6XJ68"/>
<organism evidence="1 2">
    <name type="scientific">Gluconobacter morbifer G707</name>
    <dbReference type="NCBI Taxonomy" id="1088869"/>
    <lineage>
        <taxon>Bacteria</taxon>
        <taxon>Pseudomonadati</taxon>
        <taxon>Pseudomonadota</taxon>
        <taxon>Alphaproteobacteria</taxon>
        <taxon>Acetobacterales</taxon>
        <taxon>Acetobacteraceae</taxon>
        <taxon>Gluconobacter</taxon>
    </lineage>
</organism>
<gene>
    <name evidence="1" type="ORF">GMO_15340</name>
</gene>
<keyword evidence="2" id="KW-1185">Reference proteome</keyword>
<dbReference type="Proteomes" id="UP000004949">
    <property type="component" value="Unassembled WGS sequence"/>
</dbReference>
<accession>G6XJ68</accession>
<reference evidence="1 2" key="1">
    <citation type="submission" date="2011-10" db="EMBL/GenBank/DDBJ databases">
        <title>Genome sequence of Gluconobacter morbifer G707, isolated from Drosophila gut.</title>
        <authorList>
            <person name="Lee W.-J."/>
            <person name="Kim E.-K."/>
        </authorList>
    </citation>
    <scope>NUCLEOTIDE SEQUENCE [LARGE SCALE GENOMIC DNA]</scope>
    <source>
        <strain evidence="1 2">G707</strain>
    </source>
</reference>
<sequence length="53" mass="6006">MVSLGSARKVGSFVPVAFRQRLSRNLDRVLKPVFQKDLMQTARFHGEAGRFAE</sequence>
<protein>
    <submittedName>
        <fullName evidence="1">Uncharacterized protein</fullName>
    </submittedName>
</protein>
<dbReference type="EMBL" id="AGQV01000004">
    <property type="protein sequence ID" value="EHH68184.1"/>
    <property type="molecule type" value="Genomic_DNA"/>
</dbReference>
<evidence type="ECO:0000313" key="2">
    <source>
        <dbReference type="Proteomes" id="UP000004949"/>
    </source>
</evidence>
<comment type="caution">
    <text evidence="1">The sequence shown here is derived from an EMBL/GenBank/DDBJ whole genome shotgun (WGS) entry which is preliminary data.</text>
</comment>